<evidence type="ECO:0000259" key="1">
    <source>
        <dbReference type="Pfam" id="PF05729"/>
    </source>
</evidence>
<dbReference type="InterPro" id="IPR007111">
    <property type="entry name" value="NACHT_NTPase"/>
</dbReference>
<organism evidence="2 3">
    <name type="scientific">Dimorphilus gyrociliatus</name>
    <dbReference type="NCBI Taxonomy" id="2664684"/>
    <lineage>
        <taxon>Eukaryota</taxon>
        <taxon>Metazoa</taxon>
        <taxon>Spiralia</taxon>
        <taxon>Lophotrochozoa</taxon>
        <taxon>Annelida</taxon>
        <taxon>Polychaeta</taxon>
        <taxon>Polychaeta incertae sedis</taxon>
        <taxon>Dinophilidae</taxon>
        <taxon>Dimorphilus</taxon>
    </lineage>
</organism>
<dbReference type="PANTHER" id="PTHR46312:SF2">
    <property type="entry name" value="NUCLEOTIDE-BINDING OLIGOMERIZATION DOMAIN-CONTAINING PROTEIN 2-LIKE"/>
    <property type="match status" value="1"/>
</dbReference>
<dbReference type="Pfam" id="PF05729">
    <property type="entry name" value="NACHT"/>
    <property type="match status" value="1"/>
</dbReference>
<dbReference type="PANTHER" id="PTHR46312">
    <property type="entry name" value="NACHT DOMAIN-CONTAINING PROTEIN"/>
    <property type="match status" value="1"/>
</dbReference>
<dbReference type="EMBL" id="CAJFCJ010000052">
    <property type="protein sequence ID" value="CAD5126489.1"/>
    <property type="molecule type" value="Genomic_DNA"/>
</dbReference>
<feature type="domain" description="NACHT" evidence="1">
    <location>
        <begin position="179"/>
        <end position="287"/>
    </location>
</feature>
<comment type="caution">
    <text evidence="2">The sequence shown here is derived from an EMBL/GenBank/DDBJ whole genome shotgun (WGS) entry which is preliminary data.</text>
</comment>
<accession>A0A7I8WE54</accession>
<dbReference type="OrthoDB" id="120976at2759"/>
<dbReference type="AlphaFoldDB" id="A0A7I8WE54"/>
<protein>
    <recommendedName>
        <fullName evidence="1">NACHT domain-containing protein</fullName>
    </recommendedName>
</protein>
<dbReference type="Gene3D" id="3.40.50.300">
    <property type="entry name" value="P-loop containing nucleotide triphosphate hydrolases"/>
    <property type="match status" value="1"/>
</dbReference>
<gene>
    <name evidence="2" type="ORF">DGYR_LOCUS13731</name>
</gene>
<proteinExistence type="predicted"/>
<name>A0A7I8WE54_9ANNE</name>
<evidence type="ECO:0000313" key="3">
    <source>
        <dbReference type="Proteomes" id="UP000549394"/>
    </source>
</evidence>
<reference evidence="2 3" key="1">
    <citation type="submission" date="2020-08" db="EMBL/GenBank/DDBJ databases">
        <authorList>
            <person name="Hejnol A."/>
        </authorList>
    </citation>
    <scope>NUCLEOTIDE SEQUENCE [LARGE SCALE GENOMIC DNA]</scope>
</reference>
<dbReference type="Proteomes" id="UP000549394">
    <property type="component" value="Unassembled WGS sequence"/>
</dbReference>
<dbReference type="InterPro" id="IPR027417">
    <property type="entry name" value="P-loop_NTPase"/>
</dbReference>
<evidence type="ECO:0000313" key="2">
    <source>
        <dbReference type="EMBL" id="CAD5126489.1"/>
    </source>
</evidence>
<keyword evidence="3" id="KW-1185">Reference proteome</keyword>
<dbReference type="SUPFAM" id="SSF52540">
    <property type="entry name" value="P-loop containing nucleoside triphosphate hydrolases"/>
    <property type="match status" value="1"/>
</dbReference>
<sequence>MNLHNLSSNEKLSLNYYKENIKDLLKAPSAFYRLSTKLDYLKILNTDDKHELQKQYDGGQKNLAISSIFESLFQLNFCDIWEIFFDMDNLNCERLAKCLHNREIAWQQLIFDTKIQRQKQFTTIPLLPFTKFEVKISDIITSIEISEVRKVDIIDWELQKTEFDYQNFYKIFYTEFKKILIQGKPGIGKSVQVKYLLYKWANEQWKVDSQKLCLFIILRKVKQDSSIYQEIIEQNFKNIPYINENIVESMFIEKRNDVVLFLDGADELYQANHPLYTFLEDPICNIQTVIWSRKWRAKELNCKCDIVFELTGWNPFQMTSFFRKCFNEEDIEKSLEFQESVVLKNQKINSLCNIPLLAMILFHVWKEKEESFYDKSLYENYQDIINIAQAKHGCIAINNDAELQTFYELCLRNLSQNKILLDDKNLIELIETNFKCILQIIPLPTNQVELQFYHLSFQEFFAAKFLITKVQEVTKKKRFFLCEFFFSSKNSMNSLFEGLTNVNLFNVMEFIQHYSSDVFQKILIHFKVAKNMFDFSNNLMNFLQNGLETDNVLELQNETLSDDILKIIFIKFGKNLEKIILIDTFVNLKLMIDCCCKYCTKLRSVTVKGSEVTYNNEILTEDLFLENIFHSQIIKYLERIEIGNQFLAVKENSFFGNLFGYFCRFTIIYSSKYITEFIDESFDSKNYFTNIKIKFFDGLTLLKRLVIGNKKFGGIGQKRFLSMIEKKLQNKPFRKFESYNCEIINLDINILDKYHTLITNQYFQTPIGGKKHNEEFPNGYISLKIESKSLLTITYSNQKKRIVWYSVIKNLFSTVIFIHQMAT</sequence>